<sequence>MNDQQLPSVTFEKLCGVISQEVRSFSNIIEIVSNIPPESVFIAGGTVRDAFLQPERKIKDLDVFLTDVAFEQLEAYLMSEGTLQRNQFGTYRWFGRDDGDVYYDIIIIENFYNGLWNCRNITDVLNQFDITVNAVAFDLSNGTFYDPENGLLDINAKILRAVRFDYPEIVVSESIPLSRNTVLWCRYHHYSKTLGLSLDEITRQWMIQNDYRKVEIPTFTQYFFEPEVDHV</sequence>
<proteinExistence type="predicted"/>
<gene>
    <name evidence="1" type="ORF">IDJ77_16195</name>
</gene>
<name>A0ABR7WST0_9SPHI</name>
<dbReference type="InterPro" id="IPR043519">
    <property type="entry name" value="NT_sf"/>
</dbReference>
<evidence type="ECO:0000313" key="1">
    <source>
        <dbReference type="EMBL" id="MBD1365356.1"/>
    </source>
</evidence>
<dbReference type="RefSeq" id="WP_191190017.1">
    <property type="nucleotide sequence ID" value="NZ_JACWMY010000008.1"/>
</dbReference>
<dbReference type="Proteomes" id="UP000606600">
    <property type="component" value="Unassembled WGS sequence"/>
</dbReference>
<evidence type="ECO:0008006" key="3">
    <source>
        <dbReference type="Google" id="ProtNLM"/>
    </source>
</evidence>
<dbReference type="SUPFAM" id="SSF81301">
    <property type="entry name" value="Nucleotidyltransferase"/>
    <property type="match status" value="1"/>
</dbReference>
<dbReference type="Gene3D" id="3.30.460.10">
    <property type="entry name" value="Beta Polymerase, domain 2"/>
    <property type="match status" value="1"/>
</dbReference>
<keyword evidence="2" id="KW-1185">Reference proteome</keyword>
<dbReference type="Pfam" id="PF26128">
    <property type="entry name" value="Gad2"/>
    <property type="match status" value="1"/>
</dbReference>
<comment type="caution">
    <text evidence="1">The sequence shown here is derived from an EMBL/GenBank/DDBJ whole genome shotgun (WGS) entry which is preliminary data.</text>
</comment>
<accession>A0ABR7WST0</accession>
<evidence type="ECO:0000313" key="2">
    <source>
        <dbReference type="Proteomes" id="UP000606600"/>
    </source>
</evidence>
<protein>
    <recommendedName>
        <fullName evidence="3">Poly A polymerase head domain-containing protein</fullName>
    </recommendedName>
</protein>
<organism evidence="1 2">
    <name type="scientific">Mucilaginibacter pankratovii</name>
    <dbReference type="NCBI Taxonomy" id="2772110"/>
    <lineage>
        <taxon>Bacteria</taxon>
        <taxon>Pseudomonadati</taxon>
        <taxon>Bacteroidota</taxon>
        <taxon>Sphingobacteriia</taxon>
        <taxon>Sphingobacteriales</taxon>
        <taxon>Sphingobacteriaceae</taxon>
        <taxon>Mucilaginibacter</taxon>
    </lineage>
</organism>
<dbReference type="EMBL" id="JACWMY010000008">
    <property type="protein sequence ID" value="MBD1365356.1"/>
    <property type="molecule type" value="Genomic_DNA"/>
</dbReference>
<reference evidence="1 2" key="1">
    <citation type="submission" date="2020-09" db="EMBL/GenBank/DDBJ databases">
        <title>Novel species of Mucilaginibacter isolated from a glacier on the Tibetan Plateau.</title>
        <authorList>
            <person name="Liu Q."/>
            <person name="Xin Y.-H."/>
        </authorList>
    </citation>
    <scope>NUCLEOTIDE SEQUENCE [LARGE SCALE GENOMIC DNA]</scope>
    <source>
        <strain evidence="1 2">ZT4R22</strain>
    </source>
</reference>